<evidence type="ECO:0000313" key="4">
    <source>
        <dbReference type="Proteomes" id="UP000297245"/>
    </source>
</evidence>
<keyword evidence="2" id="KW-1133">Transmembrane helix</keyword>
<feature type="compositionally biased region" description="Polar residues" evidence="1">
    <location>
        <begin position="279"/>
        <end position="298"/>
    </location>
</feature>
<feature type="compositionally biased region" description="Basic and acidic residues" evidence="1">
    <location>
        <begin position="306"/>
        <end position="316"/>
    </location>
</feature>
<accession>A0A4S8MF36</accession>
<feature type="region of interest" description="Disordered" evidence="1">
    <location>
        <begin position="278"/>
        <end position="316"/>
    </location>
</feature>
<feature type="transmembrane region" description="Helical" evidence="2">
    <location>
        <begin position="62"/>
        <end position="83"/>
    </location>
</feature>
<feature type="transmembrane region" description="Helical" evidence="2">
    <location>
        <begin position="186"/>
        <end position="208"/>
    </location>
</feature>
<keyword evidence="2" id="KW-0472">Membrane</keyword>
<organism evidence="3 4">
    <name type="scientific">Dendrothele bispora (strain CBS 962.96)</name>
    <dbReference type="NCBI Taxonomy" id="1314807"/>
    <lineage>
        <taxon>Eukaryota</taxon>
        <taxon>Fungi</taxon>
        <taxon>Dikarya</taxon>
        <taxon>Basidiomycota</taxon>
        <taxon>Agaricomycotina</taxon>
        <taxon>Agaricomycetes</taxon>
        <taxon>Agaricomycetidae</taxon>
        <taxon>Agaricales</taxon>
        <taxon>Agaricales incertae sedis</taxon>
        <taxon>Dendrothele</taxon>
    </lineage>
</organism>
<reference evidence="3 4" key="1">
    <citation type="journal article" date="2019" name="Nat. Ecol. Evol.">
        <title>Megaphylogeny resolves global patterns of mushroom evolution.</title>
        <authorList>
            <person name="Varga T."/>
            <person name="Krizsan K."/>
            <person name="Foldi C."/>
            <person name="Dima B."/>
            <person name="Sanchez-Garcia M."/>
            <person name="Sanchez-Ramirez S."/>
            <person name="Szollosi G.J."/>
            <person name="Szarkandi J.G."/>
            <person name="Papp V."/>
            <person name="Albert L."/>
            <person name="Andreopoulos W."/>
            <person name="Angelini C."/>
            <person name="Antonin V."/>
            <person name="Barry K.W."/>
            <person name="Bougher N.L."/>
            <person name="Buchanan P."/>
            <person name="Buyck B."/>
            <person name="Bense V."/>
            <person name="Catcheside P."/>
            <person name="Chovatia M."/>
            <person name="Cooper J."/>
            <person name="Damon W."/>
            <person name="Desjardin D."/>
            <person name="Finy P."/>
            <person name="Geml J."/>
            <person name="Haridas S."/>
            <person name="Hughes K."/>
            <person name="Justo A."/>
            <person name="Karasinski D."/>
            <person name="Kautmanova I."/>
            <person name="Kiss B."/>
            <person name="Kocsube S."/>
            <person name="Kotiranta H."/>
            <person name="LaButti K.M."/>
            <person name="Lechner B.E."/>
            <person name="Liimatainen K."/>
            <person name="Lipzen A."/>
            <person name="Lukacs Z."/>
            <person name="Mihaltcheva S."/>
            <person name="Morgado L.N."/>
            <person name="Niskanen T."/>
            <person name="Noordeloos M.E."/>
            <person name="Ohm R.A."/>
            <person name="Ortiz-Santana B."/>
            <person name="Ovrebo C."/>
            <person name="Racz N."/>
            <person name="Riley R."/>
            <person name="Savchenko A."/>
            <person name="Shiryaev A."/>
            <person name="Soop K."/>
            <person name="Spirin V."/>
            <person name="Szebenyi C."/>
            <person name="Tomsovsky M."/>
            <person name="Tulloss R.E."/>
            <person name="Uehling J."/>
            <person name="Grigoriev I.V."/>
            <person name="Vagvolgyi C."/>
            <person name="Papp T."/>
            <person name="Martin F.M."/>
            <person name="Miettinen O."/>
            <person name="Hibbett D.S."/>
            <person name="Nagy L.G."/>
        </authorList>
    </citation>
    <scope>NUCLEOTIDE SEQUENCE [LARGE SCALE GENOMIC DNA]</scope>
    <source>
        <strain evidence="3 4">CBS 962.96</strain>
    </source>
</reference>
<evidence type="ECO:0000313" key="3">
    <source>
        <dbReference type="EMBL" id="THV01210.1"/>
    </source>
</evidence>
<dbReference type="EMBL" id="ML179093">
    <property type="protein sequence ID" value="THV01210.1"/>
    <property type="molecule type" value="Genomic_DNA"/>
</dbReference>
<dbReference type="OrthoDB" id="3174319at2759"/>
<keyword evidence="4" id="KW-1185">Reference proteome</keyword>
<feature type="transmembrane region" description="Helical" evidence="2">
    <location>
        <begin position="23"/>
        <end position="50"/>
    </location>
</feature>
<dbReference type="Proteomes" id="UP000297245">
    <property type="component" value="Unassembled WGS sequence"/>
</dbReference>
<feature type="transmembrane region" description="Helical" evidence="2">
    <location>
        <begin position="228"/>
        <end position="249"/>
    </location>
</feature>
<dbReference type="AlphaFoldDB" id="A0A4S8MF36"/>
<evidence type="ECO:0000256" key="2">
    <source>
        <dbReference type="SAM" id="Phobius"/>
    </source>
</evidence>
<sequence>MPLPQTQSSFPLSDSDILVVKEWVFNTALVSLLLGVQMTLSIVVLCVFILRAQGISLSKARVALSFVTIMMFLASLASLVMSIEDIIIQMPLVGYNPPDLGQINSLNKRLMIGLNVMSRVNYVMGDIVVVWRAWVLFSQRLPAKITLSICLMGSFAGASLDCGLLVKRVMKNHFDTGSKIDSIILAVPLIFTNLTATTLIAFKAWLIGQICYLVLGSTQGHDTTAVQAYNSIMPELVAIYPILIILVVAHENNKPESVNDMSLSQSIRFASVRAPKSQVYHSESGGESQQQFPTANIDNSDDEVERNEIEVVPRSG</sequence>
<protein>
    <submittedName>
        <fullName evidence="3">Uncharacterized protein</fullName>
    </submittedName>
</protein>
<keyword evidence="2" id="KW-0812">Transmembrane</keyword>
<proteinExistence type="predicted"/>
<feature type="transmembrane region" description="Helical" evidence="2">
    <location>
        <begin position="145"/>
        <end position="166"/>
    </location>
</feature>
<name>A0A4S8MF36_DENBC</name>
<gene>
    <name evidence="3" type="ORF">K435DRAFT_793552</name>
</gene>
<evidence type="ECO:0000256" key="1">
    <source>
        <dbReference type="SAM" id="MobiDB-lite"/>
    </source>
</evidence>